<keyword evidence="3 12" id="KW-0812">Transmembrane</keyword>
<comment type="subcellular location">
    <subcellularLocation>
        <location evidence="2">Membrane</location>
        <topology evidence="2">Multi-pass membrane protein</topology>
    </subcellularLocation>
</comment>
<evidence type="ECO:0000256" key="3">
    <source>
        <dbReference type="ARBA" id="ARBA00022692"/>
    </source>
</evidence>
<dbReference type="Pfam" id="PF02628">
    <property type="entry name" value="COX15-CtaA"/>
    <property type="match status" value="1"/>
</dbReference>
<evidence type="ECO:0000256" key="2">
    <source>
        <dbReference type="ARBA" id="ARBA00004141"/>
    </source>
</evidence>
<keyword evidence="9 12" id="KW-0472">Membrane</keyword>
<evidence type="ECO:0008006" key="15">
    <source>
        <dbReference type="Google" id="ProtNLM"/>
    </source>
</evidence>
<feature type="transmembrane region" description="Helical" evidence="12">
    <location>
        <begin position="259"/>
        <end position="275"/>
    </location>
</feature>
<gene>
    <name evidence="13" type="ORF">A2140_00930</name>
</gene>
<dbReference type="GO" id="GO:0016653">
    <property type="term" value="F:oxidoreductase activity, acting on NAD(P)H, heme protein as acceptor"/>
    <property type="evidence" value="ECO:0007669"/>
    <property type="project" value="TreeGrafter"/>
</dbReference>
<evidence type="ECO:0000256" key="10">
    <source>
        <dbReference type="ARBA" id="ARBA00044501"/>
    </source>
</evidence>
<organism evidence="13 14">
    <name type="scientific">Candidatus Muproteobacteria bacterium RBG_16_62_13</name>
    <dbReference type="NCBI Taxonomy" id="1817756"/>
    <lineage>
        <taxon>Bacteria</taxon>
        <taxon>Pseudomonadati</taxon>
        <taxon>Pseudomonadota</taxon>
        <taxon>Candidatus Muproteobacteria</taxon>
    </lineage>
</organism>
<comment type="pathway">
    <text evidence="10">Porphyrin-containing compound metabolism; heme A biosynthesis; heme A from heme O: step 1/1.</text>
</comment>
<keyword evidence="6" id="KW-0560">Oxidoreductase</keyword>
<feature type="transmembrane region" description="Helical" evidence="12">
    <location>
        <begin position="121"/>
        <end position="144"/>
    </location>
</feature>
<dbReference type="GO" id="GO:0016020">
    <property type="term" value="C:membrane"/>
    <property type="evidence" value="ECO:0007669"/>
    <property type="project" value="UniProtKB-SubCell"/>
</dbReference>
<evidence type="ECO:0000256" key="12">
    <source>
        <dbReference type="SAM" id="Phobius"/>
    </source>
</evidence>
<name>A0A1F6T7U8_9PROT</name>
<evidence type="ECO:0000313" key="14">
    <source>
        <dbReference type="Proteomes" id="UP000178379"/>
    </source>
</evidence>
<protein>
    <recommendedName>
        <fullName evidence="15">Heme A synthase</fullName>
    </recommendedName>
</protein>
<evidence type="ECO:0000256" key="11">
    <source>
        <dbReference type="ARBA" id="ARBA00048044"/>
    </source>
</evidence>
<reference evidence="13 14" key="1">
    <citation type="journal article" date="2016" name="Nat. Commun.">
        <title>Thousands of microbial genomes shed light on interconnected biogeochemical processes in an aquifer system.</title>
        <authorList>
            <person name="Anantharaman K."/>
            <person name="Brown C.T."/>
            <person name="Hug L.A."/>
            <person name="Sharon I."/>
            <person name="Castelle C.J."/>
            <person name="Probst A.J."/>
            <person name="Thomas B.C."/>
            <person name="Singh A."/>
            <person name="Wilkins M.J."/>
            <person name="Karaoz U."/>
            <person name="Brodie E.L."/>
            <person name="Williams K.H."/>
            <person name="Hubbard S.S."/>
            <person name="Banfield J.F."/>
        </authorList>
    </citation>
    <scope>NUCLEOTIDE SEQUENCE [LARGE SCALE GENOMIC DNA]</scope>
</reference>
<keyword evidence="8" id="KW-0350">Heme biosynthesis</keyword>
<evidence type="ECO:0000256" key="1">
    <source>
        <dbReference type="ARBA" id="ARBA00001970"/>
    </source>
</evidence>
<dbReference type="STRING" id="1817756.A2140_00930"/>
<comment type="catalytic activity">
    <reaction evidence="11">
        <text>Fe(II)-heme o + 2 A + H2O = Fe(II)-heme a + 2 AH2</text>
        <dbReference type="Rhea" id="RHEA:63388"/>
        <dbReference type="ChEBI" id="CHEBI:13193"/>
        <dbReference type="ChEBI" id="CHEBI:15377"/>
        <dbReference type="ChEBI" id="CHEBI:17499"/>
        <dbReference type="ChEBI" id="CHEBI:60530"/>
        <dbReference type="ChEBI" id="CHEBI:61715"/>
        <dbReference type="EC" id="1.17.99.9"/>
    </reaction>
    <physiologicalReaction direction="left-to-right" evidence="11">
        <dbReference type="Rhea" id="RHEA:63389"/>
    </physiologicalReaction>
</comment>
<dbReference type="PANTHER" id="PTHR23289">
    <property type="entry name" value="CYTOCHROME C OXIDASE ASSEMBLY PROTEIN COX15"/>
    <property type="match status" value="1"/>
</dbReference>
<dbReference type="InterPro" id="IPR003780">
    <property type="entry name" value="COX15/CtaA_fam"/>
</dbReference>
<dbReference type="EMBL" id="MFSQ01000031">
    <property type="protein sequence ID" value="OGI41203.1"/>
    <property type="molecule type" value="Genomic_DNA"/>
</dbReference>
<dbReference type="AlphaFoldDB" id="A0A1F6T7U8"/>
<evidence type="ECO:0000256" key="6">
    <source>
        <dbReference type="ARBA" id="ARBA00023002"/>
    </source>
</evidence>
<keyword evidence="5 12" id="KW-1133">Transmembrane helix</keyword>
<evidence type="ECO:0000256" key="4">
    <source>
        <dbReference type="ARBA" id="ARBA00022723"/>
    </source>
</evidence>
<evidence type="ECO:0000313" key="13">
    <source>
        <dbReference type="EMBL" id="OGI41203.1"/>
    </source>
</evidence>
<evidence type="ECO:0000256" key="8">
    <source>
        <dbReference type="ARBA" id="ARBA00023133"/>
    </source>
</evidence>
<keyword evidence="7" id="KW-0408">Iron</keyword>
<sequence length="341" mass="37551">MSPENTSSRAVSLWLFLLCAMIFVMVVVGGVTRLTQSGLSIAEWKPVVGAIPPLAEAAWQKEFDTYRLTPEYLKINAGMDLAGFQRIYFMEWFHRLWGRLIFFAALLPLLYFLFRRRIPSGYGWALAAVPIGVALNGALGWFMVASGLVDIPRVSAYRLTAHLGLAVLIYGYVLRLALRLSWPDEHAPQAPRRLAGGVVALTFLTLLAGGFVAGTRAGLSYNTWPLMGESFFPVGMWAQSPWWINLFENVATVQFSHRLLAYALIALTGLLWWRAGQSALSPFATRLRHGLLAVLVLQVGLGIGTLLLHVPVALGAAHQGGALLLFTAALAFAYTLRRARR</sequence>
<comment type="caution">
    <text evidence="13">The sequence shown here is derived from an EMBL/GenBank/DDBJ whole genome shotgun (WGS) entry which is preliminary data.</text>
</comment>
<proteinExistence type="inferred from homology"/>
<dbReference type="Proteomes" id="UP000178379">
    <property type="component" value="Unassembled WGS sequence"/>
</dbReference>
<dbReference type="InterPro" id="IPR023754">
    <property type="entry name" value="HemeA_Synthase_type2"/>
</dbReference>
<dbReference type="HAMAP" id="MF_01665">
    <property type="entry name" value="HemeA_synth_type2"/>
    <property type="match status" value="1"/>
</dbReference>
<dbReference type="PANTHER" id="PTHR23289:SF2">
    <property type="entry name" value="CYTOCHROME C OXIDASE ASSEMBLY PROTEIN COX15 HOMOLOG"/>
    <property type="match status" value="1"/>
</dbReference>
<feature type="transmembrane region" description="Helical" evidence="12">
    <location>
        <begin position="316"/>
        <end position="336"/>
    </location>
</feature>
<dbReference type="GO" id="GO:0046872">
    <property type="term" value="F:metal ion binding"/>
    <property type="evidence" value="ECO:0007669"/>
    <property type="project" value="UniProtKB-KW"/>
</dbReference>
<comment type="cofactor">
    <cofactor evidence="1">
        <name>heme b</name>
        <dbReference type="ChEBI" id="CHEBI:60344"/>
    </cofactor>
</comment>
<feature type="transmembrane region" description="Helical" evidence="12">
    <location>
        <begin position="96"/>
        <end position="114"/>
    </location>
</feature>
<feature type="transmembrane region" description="Helical" evidence="12">
    <location>
        <begin position="12"/>
        <end position="31"/>
    </location>
</feature>
<feature type="transmembrane region" description="Helical" evidence="12">
    <location>
        <begin position="194"/>
        <end position="214"/>
    </location>
</feature>
<evidence type="ECO:0000256" key="9">
    <source>
        <dbReference type="ARBA" id="ARBA00023136"/>
    </source>
</evidence>
<dbReference type="GO" id="GO:0120547">
    <property type="term" value="F:heme A synthase activity"/>
    <property type="evidence" value="ECO:0007669"/>
    <property type="project" value="UniProtKB-EC"/>
</dbReference>
<feature type="transmembrane region" description="Helical" evidence="12">
    <location>
        <begin position="287"/>
        <end position="310"/>
    </location>
</feature>
<dbReference type="GO" id="GO:0006784">
    <property type="term" value="P:heme A biosynthetic process"/>
    <property type="evidence" value="ECO:0007669"/>
    <property type="project" value="InterPro"/>
</dbReference>
<feature type="transmembrane region" description="Helical" evidence="12">
    <location>
        <begin position="156"/>
        <end position="173"/>
    </location>
</feature>
<accession>A0A1F6T7U8</accession>
<keyword evidence="4" id="KW-0479">Metal-binding</keyword>
<evidence type="ECO:0000256" key="7">
    <source>
        <dbReference type="ARBA" id="ARBA00023004"/>
    </source>
</evidence>
<evidence type="ECO:0000256" key="5">
    <source>
        <dbReference type="ARBA" id="ARBA00022989"/>
    </source>
</evidence>